<name>A0ABC9YTA9_9NOCA</name>
<dbReference type="Gene3D" id="3.40.50.720">
    <property type="entry name" value="NAD(P)-binding Rossmann-like Domain"/>
    <property type="match status" value="1"/>
</dbReference>
<dbReference type="AlphaFoldDB" id="A0ABC9YTA9"/>
<evidence type="ECO:0000313" key="2">
    <source>
        <dbReference type="EMBL" id="GAP28546.1"/>
    </source>
</evidence>
<dbReference type="EMBL" id="BBYQ01000038">
    <property type="protein sequence ID" value="GAP28546.1"/>
    <property type="molecule type" value="Genomic_DNA"/>
</dbReference>
<reference evidence="3" key="1">
    <citation type="submission" date="2015-07" db="EMBL/GenBank/DDBJ databases">
        <title>Nocardia seriolae U-1 whole genome shotgun sequence.</title>
        <authorList>
            <person name="Imajoh M."/>
            <person name="Fukumoto Y."/>
            <person name="Sukeda M."/>
            <person name="Yamane J."/>
            <person name="Yamasaki K."/>
            <person name="Shimizu M."/>
            <person name="Ohnishi K."/>
            <person name="Oshima S."/>
        </authorList>
    </citation>
    <scope>NUCLEOTIDE SEQUENCE [LARGE SCALE GENOMIC DNA]</scope>
    <source>
        <strain evidence="3">U-1</strain>
    </source>
</reference>
<dbReference type="PANTHER" id="PTHR43431">
    <property type="entry name" value="OXIDOREDUCTASE, SHORT CHAIN DEHYDROGENASE/REDUCTASE FAMILY (AFU_ORTHOLOGUE AFUA_5G14000)"/>
    <property type="match status" value="1"/>
</dbReference>
<evidence type="ECO:0000313" key="1">
    <source>
        <dbReference type="EMBL" id="APA99516.1"/>
    </source>
</evidence>
<sequence>MVNPAEVRAENLQEQLDVILHGAVAATRAVLLAMLAAKSGTLLFSMGGGAINPYPMLATTNIAQAGLRNWVHNLHNTLGSEGVLAATVVINLLPFAEAPEGVPHRAPDEIALEFWNIHADRDRVEHVVNA</sequence>
<dbReference type="Proteomes" id="UP000037179">
    <property type="component" value="Unassembled WGS sequence"/>
</dbReference>
<evidence type="ECO:0000313" key="4">
    <source>
        <dbReference type="Proteomes" id="UP000180166"/>
    </source>
</evidence>
<evidence type="ECO:0000313" key="3">
    <source>
        <dbReference type="Proteomes" id="UP000037179"/>
    </source>
</evidence>
<dbReference type="KEGG" id="nsr:NS506_05470"/>
<dbReference type="EMBL" id="CP017839">
    <property type="protein sequence ID" value="APA99516.1"/>
    <property type="molecule type" value="Genomic_DNA"/>
</dbReference>
<reference evidence="2 3" key="2">
    <citation type="journal article" date="2016" name="Genome Announc.">
        <title>Draft Genome Sequence of Erythromycin- and Oxytetracycline-Sensitive Nocardia seriolae Strain U-1 (NBRC 110359).</title>
        <authorList>
            <person name="Imajoh M."/>
            <person name="Sukeda M."/>
            <person name="Shimizu M."/>
            <person name="Yamane J."/>
            <person name="Ohnishi K."/>
            <person name="Oshima S."/>
        </authorList>
    </citation>
    <scope>NUCLEOTIDE SEQUENCE [LARGE SCALE GENOMIC DNA]</scope>
    <source>
        <strain evidence="2 3">U-1</strain>
    </source>
</reference>
<dbReference type="InterPro" id="IPR036291">
    <property type="entry name" value="NAD(P)-bd_dom_sf"/>
</dbReference>
<accession>A0ABC9YTA9</accession>
<dbReference type="Proteomes" id="UP000180166">
    <property type="component" value="Chromosome"/>
</dbReference>
<protein>
    <submittedName>
        <fullName evidence="2">Short-chain dehydrogenase</fullName>
    </submittedName>
</protein>
<gene>
    <name evidence="1" type="ORF">NS506_05470</name>
    <name evidence="2" type="ORF">NSK11_contig00038-0002</name>
</gene>
<dbReference type="SUPFAM" id="SSF51735">
    <property type="entry name" value="NAD(P)-binding Rossmann-fold domains"/>
    <property type="match status" value="1"/>
</dbReference>
<proteinExistence type="predicted"/>
<organism evidence="2 3">
    <name type="scientific">Nocardia seriolae</name>
    <dbReference type="NCBI Taxonomy" id="37332"/>
    <lineage>
        <taxon>Bacteria</taxon>
        <taxon>Bacillati</taxon>
        <taxon>Actinomycetota</taxon>
        <taxon>Actinomycetes</taxon>
        <taxon>Mycobacteriales</taxon>
        <taxon>Nocardiaceae</taxon>
        <taxon>Nocardia</taxon>
    </lineage>
</organism>
<dbReference type="PANTHER" id="PTHR43431:SF7">
    <property type="entry name" value="OXIDOREDUCTASE, SHORT CHAIN DEHYDROGENASE_REDUCTASE FAMILY (AFU_ORTHOLOGUE AFUA_5G14000)"/>
    <property type="match status" value="1"/>
</dbReference>
<keyword evidence="3" id="KW-1185">Reference proteome</keyword>
<reference evidence="1 4" key="3">
    <citation type="submission" date="2016-10" db="EMBL/GenBank/DDBJ databases">
        <title>Genome sequence of Nocardia seriolae strain EM150506, isolated from Anguila japonica.</title>
        <authorList>
            <person name="Han H.-J."/>
        </authorList>
    </citation>
    <scope>NUCLEOTIDE SEQUENCE [LARGE SCALE GENOMIC DNA]</scope>
    <source>
        <strain evidence="1 4">EM150506</strain>
    </source>
</reference>